<dbReference type="InterPro" id="IPR017972">
    <property type="entry name" value="Cyt_P450_CS"/>
</dbReference>
<sequence>MSLFVTSRSYSLENAADIIKNVCLQVNRTSNKRKALFLTLGATVALVIRSVYRLFRVPRSLRHLPSVNVIPLALSILKNEDASTRARTVFASAMKQGNGVFVVGYEQVVQATNQGNSFLFLVERFPKRLEVLSASHEESPSIKYFGTNSVGFVSGESWRKQRKVMNPAFRKSMPIHMFGSLTKRSFKIIEDHPGRQVPILPYFQRVTLDAIGIAGFGFDFGAIEDMNSVWPQTYETIRHGLFSPIVLFPFLDWLLGYIFPSHWGKLNGAIDKLNGLLMDMAKQKREQLQASVDSLTPENEKDLLTLMLEAELRGEGSASDEELQGNLALFFFAGHDTTANSMSFCLYNLAVHQNVQSKARDDVLGVMGDGKEDILPTTDDLRQIPYLEMILKETLRQFAPTPTLMPRSCKEDTDLNGIFIPKNTPIIVELDALHNNPAVWKNPERFDPDRFAPDGENQTRFQGAAWLPFSAGHRGCIGLNFSLTQQRILLAMLLRKYTWRLPDDSIHRDGIKIGNFQNTTPASLVIEFHPRY</sequence>
<keyword evidence="9" id="KW-1133">Transmembrane helix</keyword>
<evidence type="ECO:0000256" key="9">
    <source>
        <dbReference type="SAM" id="Phobius"/>
    </source>
</evidence>
<comment type="similarity">
    <text evidence="1 8">Belongs to the cytochrome P450 family.</text>
</comment>
<dbReference type="InterPro" id="IPR050196">
    <property type="entry name" value="Cytochrome_P450_Monoox"/>
</dbReference>
<dbReference type="SUPFAM" id="SSF48264">
    <property type="entry name" value="Cytochrome P450"/>
    <property type="match status" value="1"/>
</dbReference>
<accession>A0A163M015</accession>
<evidence type="ECO:0000256" key="8">
    <source>
        <dbReference type="RuleBase" id="RU000461"/>
    </source>
</evidence>
<keyword evidence="9" id="KW-0472">Membrane</keyword>
<dbReference type="EMBL" id="LT553043">
    <property type="protein sequence ID" value="SAL99978.1"/>
    <property type="molecule type" value="Genomic_DNA"/>
</dbReference>
<keyword evidence="6 8" id="KW-0503">Monooxygenase</keyword>
<gene>
    <name evidence="10" type="primary">ABSGL_05634.1 scaffold 7188</name>
</gene>
<keyword evidence="11" id="KW-1185">Reference proteome</keyword>
<protein>
    <recommendedName>
        <fullName evidence="12">Cytochrome P450</fullName>
    </recommendedName>
</protein>
<dbReference type="PANTHER" id="PTHR24291:SF50">
    <property type="entry name" value="BIFUNCTIONAL ALBAFLAVENONE MONOOXYGENASE_TERPENE SYNTHASE"/>
    <property type="match status" value="1"/>
</dbReference>
<dbReference type="InterPro" id="IPR001128">
    <property type="entry name" value="Cyt_P450"/>
</dbReference>
<evidence type="ECO:0000256" key="3">
    <source>
        <dbReference type="ARBA" id="ARBA00022723"/>
    </source>
</evidence>
<dbReference type="GO" id="GO:0005506">
    <property type="term" value="F:iron ion binding"/>
    <property type="evidence" value="ECO:0007669"/>
    <property type="project" value="InterPro"/>
</dbReference>
<dbReference type="InParanoid" id="A0A163M015"/>
<dbReference type="Pfam" id="PF00067">
    <property type="entry name" value="p450"/>
    <property type="match status" value="1"/>
</dbReference>
<evidence type="ECO:0000313" key="10">
    <source>
        <dbReference type="EMBL" id="SAL99978.1"/>
    </source>
</evidence>
<dbReference type="GO" id="GO:0016705">
    <property type="term" value="F:oxidoreductase activity, acting on paired donors, with incorporation or reduction of molecular oxygen"/>
    <property type="evidence" value="ECO:0007669"/>
    <property type="project" value="InterPro"/>
</dbReference>
<dbReference type="AlphaFoldDB" id="A0A163M015"/>
<dbReference type="GO" id="GO:0020037">
    <property type="term" value="F:heme binding"/>
    <property type="evidence" value="ECO:0007669"/>
    <property type="project" value="InterPro"/>
</dbReference>
<proteinExistence type="inferred from homology"/>
<dbReference type="PRINTS" id="PR00463">
    <property type="entry name" value="EP450I"/>
</dbReference>
<feature type="transmembrane region" description="Helical" evidence="9">
    <location>
        <begin position="35"/>
        <end position="55"/>
    </location>
</feature>
<evidence type="ECO:0008006" key="12">
    <source>
        <dbReference type="Google" id="ProtNLM"/>
    </source>
</evidence>
<keyword evidence="3 7" id="KW-0479">Metal-binding</keyword>
<dbReference type="OrthoDB" id="1470350at2759"/>
<keyword evidence="2 7" id="KW-0349">Heme</keyword>
<evidence type="ECO:0000256" key="7">
    <source>
        <dbReference type="PIRSR" id="PIRSR602401-1"/>
    </source>
</evidence>
<reference evidence="10" key="1">
    <citation type="submission" date="2016-04" db="EMBL/GenBank/DDBJ databases">
        <authorList>
            <person name="Evans L.H."/>
            <person name="Alamgir A."/>
            <person name="Owens N."/>
            <person name="Weber N.D."/>
            <person name="Virtaneva K."/>
            <person name="Barbian K."/>
            <person name="Babar A."/>
            <person name="Rosenke K."/>
        </authorList>
    </citation>
    <scope>NUCLEOTIDE SEQUENCE [LARGE SCALE GENOMIC DNA]</scope>
    <source>
        <strain evidence="10">CBS 101.48</strain>
    </source>
</reference>
<dbReference type="PRINTS" id="PR00385">
    <property type="entry name" value="P450"/>
</dbReference>
<dbReference type="OMA" id="HETHKVE"/>
<dbReference type="PROSITE" id="PS00086">
    <property type="entry name" value="CYTOCHROME_P450"/>
    <property type="match status" value="1"/>
</dbReference>
<evidence type="ECO:0000256" key="4">
    <source>
        <dbReference type="ARBA" id="ARBA00023002"/>
    </source>
</evidence>
<evidence type="ECO:0000256" key="2">
    <source>
        <dbReference type="ARBA" id="ARBA00022617"/>
    </source>
</evidence>
<keyword evidence="5 7" id="KW-0408">Iron</keyword>
<dbReference type="STRING" id="4829.A0A163M015"/>
<dbReference type="Proteomes" id="UP000078561">
    <property type="component" value="Unassembled WGS sequence"/>
</dbReference>
<dbReference type="GO" id="GO:0004497">
    <property type="term" value="F:monooxygenase activity"/>
    <property type="evidence" value="ECO:0007669"/>
    <property type="project" value="UniProtKB-KW"/>
</dbReference>
<evidence type="ECO:0000313" key="11">
    <source>
        <dbReference type="Proteomes" id="UP000078561"/>
    </source>
</evidence>
<evidence type="ECO:0000256" key="5">
    <source>
        <dbReference type="ARBA" id="ARBA00023004"/>
    </source>
</evidence>
<dbReference type="InterPro" id="IPR002401">
    <property type="entry name" value="Cyt_P450_E_grp-I"/>
</dbReference>
<evidence type="ECO:0000256" key="6">
    <source>
        <dbReference type="ARBA" id="ARBA00023033"/>
    </source>
</evidence>
<evidence type="ECO:0000256" key="1">
    <source>
        <dbReference type="ARBA" id="ARBA00010617"/>
    </source>
</evidence>
<dbReference type="Gene3D" id="1.10.630.10">
    <property type="entry name" value="Cytochrome P450"/>
    <property type="match status" value="1"/>
</dbReference>
<organism evidence="10">
    <name type="scientific">Absidia glauca</name>
    <name type="common">Pin mould</name>
    <dbReference type="NCBI Taxonomy" id="4829"/>
    <lineage>
        <taxon>Eukaryota</taxon>
        <taxon>Fungi</taxon>
        <taxon>Fungi incertae sedis</taxon>
        <taxon>Mucoromycota</taxon>
        <taxon>Mucoromycotina</taxon>
        <taxon>Mucoromycetes</taxon>
        <taxon>Mucorales</taxon>
        <taxon>Cunninghamellaceae</taxon>
        <taxon>Absidia</taxon>
    </lineage>
</organism>
<name>A0A163M015_ABSGL</name>
<dbReference type="PANTHER" id="PTHR24291">
    <property type="entry name" value="CYTOCHROME P450 FAMILY 4"/>
    <property type="match status" value="1"/>
</dbReference>
<keyword evidence="9" id="KW-0812">Transmembrane</keyword>
<feature type="binding site" description="axial binding residue" evidence="7">
    <location>
        <position position="476"/>
    </location>
    <ligand>
        <name>heme</name>
        <dbReference type="ChEBI" id="CHEBI:30413"/>
    </ligand>
    <ligandPart>
        <name>Fe</name>
        <dbReference type="ChEBI" id="CHEBI:18248"/>
    </ligandPart>
</feature>
<keyword evidence="4 8" id="KW-0560">Oxidoreductase</keyword>
<comment type="cofactor">
    <cofactor evidence="7">
        <name>heme</name>
        <dbReference type="ChEBI" id="CHEBI:30413"/>
    </cofactor>
</comment>
<dbReference type="InterPro" id="IPR036396">
    <property type="entry name" value="Cyt_P450_sf"/>
</dbReference>